<dbReference type="EMBL" id="JBFXLS010000043">
    <property type="protein sequence ID" value="KAL2824455.1"/>
    <property type="molecule type" value="Genomic_DNA"/>
</dbReference>
<feature type="compositionally biased region" description="Pro residues" evidence="1">
    <location>
        <begin position="149"/>
        <end position="179"/>
    </location>
</feature>
<feature type="region of interest" description="Disordered" evidence="1">
    <location>
        <begin position="149"/>
        <end position="187"/>
    </location>
</feature>
<protein>
    <recommendedName>
        <fullName evidence="4">F-box domain-containing protein</fullName>
    </recommendedName>
</protein>
<dbReference type="Proteomes" id="UP001610335">
    <property type="component" value="Unassembled WGS sequence"/>
</dbReference>
<evidence type="ECO:0000313" key="2">
    <source>
        <dbReference type="EMBL" id="KAL2824455.1"/>
    </source>
</evidence>
<comment type="caution">
    <text evidence="2">The sequence shown here is derived from an EMBL/GenBank/DDBJ whole genome shotgun (WGS) entry which is preliminary data.</text>
</comment>
<evidence type="ECO:0008006" key="4">
    <source>
        <dbReference type="Google" id="ProtNLM"/>
    </source>
</evidence>
<reference evidence="2 3" key="1">
    <citation type="submission" date="2024-07" db="EMBL/GenBank/DDBJ databases">
        <title>Section-level genome sequencing and comparative genomics of Aspergillus sections Usti and Cavernicolus.</title>
        <authorList>
            <consortium name="Lawrence Berkeley National Laboratory"/>
            <person name="Nybo J.L."/>
            <person name="Vesth T.C."/>
            <person name="Theobald S."/>
            <person name="Frisvad J.C."/>
            <person name="Larsen T.O."/>
            <person name="Kjaerboelling I."/>
            <person name="Rothschild-Mancinelli K."/>
            <person name="Lyhne E.K."/>
            <person name="Kogle M.E."/>
            <person name="Barry K."/>
            <person name="Clum A."/>
            <person name="Na H."/>
            <person name="Ledsgaard L."/>
            <person name="Lin J."/>
            <person name="Lipzen A."/>
            <person name="Kuo A."/>
            <person name="Riley R."/>
            <person name="Mondo S."/>
            <person name="LaButti K."/>
            <person name="Haridas S."/>
            <person name="Pangalinan J."/>
            <person name="Salamov A.A."/>
            <person name="Simmons B.A."/>
            <person name="Magnuson J.K."/>
            <person name="Chen J."/>
            <person name="Drula E."/>
            <person name="Henrissat B."/>
            <person name="Wiebenga A."/>
            <person name="Lubbers R.J."/>
            <person name="Gomes A.C."/>
            <person name="Makela M.R."/>
            <person name="Stajich J."/>
            <person name="Grigoriev I.V."/>
            <person name="Mortensen U.H."/>
            <person name="De vries R.P."/>
            <person name="Baker S.E."/>
            <person name="Andersen M.R."/>
        </authorList>
    </citation>
    <scope>NUCLEOTIDE SEQUENCE [LARGE SCALE GENOMIC DNA]</scope>
    <source>
        <strain evidence="2 3">CBS 600.67</strain>
    </source>
</reference>
<gene>
    <name evidence="2" type="ORF">BDW59DRAFT_162345</name>
</gene>
<accession>A0ABR4I9M3</accession>
<sequence length="566" mass="64276">MASITSLIPELLDMICLLLEPQDLHSLRLTCSNLASNTYHCFADRAFSDIYLALTSDGLQFLKELAAHEVFRTYVKALWILPDLFGGEYDWTIENIQRVILENQIRESRRDLPGPSIPQLGMQICSGRPAPPPPPPCVGCGPPPPPRAHPPPPAFWGLFGPPPPSRPSRTPPRPPPPPSAADIDPIPIKRQNEDQYRTYKQAILNHFQLLFSSPCLLQDTLTSCLPCFPNLRAIGLRNYTDHAPIIARGIRTLRSQLRFNPIDHHNLPRSTSTSRNDIRQIRFKTSVFQSHVFATLMAAISITSTPIEIETLEAGGLIVDDRLPSFLPILHHLRHVTLIICSSHSQEAQQRQLQSTEYRLGSVLREYPAWKQKAKRDGDQQLLPILASAASGLESLSLSIRFAGFKSIRALCDKKAGLSLADTHFNWMAHHVCFESLRELSLSNVVTTMPLFKAFMSTTQPTLRKLSLQYMCWTSDHVFDHSKKRERDHLEVAEEAMRVFQLVCTFLRDCFLLLRLHLRTMTYQGREIRFRDQGDVGVIYEEQQSAIAFKDWIDQLVTKAQLVRYI</sequence>
<proteinExistence type="predicted"/>
<evidence type="ECO:0000256" key="1">
    <source>
        <dbReference type="SAM" id="MobiDB-lite"/>
    </source>
</evidence>
<keyword evidence="3" id="KW-1185">Reference proteome</keyword>
<evidence type="ECO:0000313" key="3">
    <source>
        <dbReference type="Proteomes" id="UP001610335"/>
    </source>
</evidence>
<organism evidence="2 3">
    <name type="scientific">Aspergillus cavernicola</name>
    <dbReference type="NCBI Taxonomy" id="176166"/>
    <lineage>
        <taxon>Eukaryota</taxon>
        <taxon>Fungi</taxon>
        <taxon>Dikarya</taxon>
        <taxon>Ascomycota</taxon>
        <taxon>Pezizomycotina</taxon>
        <taxon>Eurotiomycetes</taxon>
        <taxon>Eurotiomycetidae</taxon>
        <taxon>Eurotiales</taxon>
        <taxon>Aspergillaceae</taxon>
        <taxon>Aspergillus</taxon>
        <taxon>Aspergillus subgen. Nidulantes</taxon>
    </lineage>
</organism>
<name>A0ABR4I9M3_9EURO</name>